<dbReference type="InterPro" id="IPR029058">
    <property type="entry name" value="AB_hydrolase_fold"/>
</dbReference>
<accession>A0A7D4IJW8</accession>
<sequence length="274" mass="30188">MSACDVADTVFAEFHAGGRDLRLECQWVGSDLPDAPLLVFLHEGLGSVSMWKDWPRQVCEAAGCRGLVYSRLGYGQSTPLRSEEKRPVDYMHREARDVLPALLRALDLDARQDQPVLFGHSDGGSIALLYAAMHPDAVAGVVAAAPHILVEDVSVASIAQARQAYLDTDLRARLGRHHADPDSAFRGWNDIWLDPAFRRWNLDDYLPRIACPVLAIQGVDDEYGSLAQIRGIRRLAPQTELLELPDCGHSAHKDQPARVIQAIASFIGGLEKPR</sequence>
<dbReference type="PANTHER" id="PTHR43798:SF33">
    <property type="entry name" value="HYDROLASE, PUTATIVE (AFU_ORTHOLOGUE AFUA_2G14860)-RELATED"/>
    <property type="match status" value="1"/>
</dbReference>
<dbReference type="InterPro" id="IPR050266">
    <property type="entry name" value="AB_hydrolase_sf"/>
</dbReference>
<dbReference type="AlphaFoldDB" id="A0A7D4IJW8"/>
<dbReference type="RefSeq" id="WP_173146098.1">
    <property type="nucleotide sequence ID" value="NZ_CP053985.1"/>
</dbReference>
<keyword evidence="3" id="KW-1185">Reference proteome</keyword>
<keyword evidence="2" id="KW-0378">Hydrolase</keyword>
<dbReference type="PANTHER" id="PTHR43798">
    <property type="entry name" value="MONOACYLGLYCEROL LIPASE"/>
    <property type="match status" value="1"/>
</dbReference>
<dbReference type="Pfam" id="PF12697">
    <property type="entry name" value="Abhydrolase_6"/>
    <property type="match status" value="1"/>
</dbReference>
<name>A0A7D4IJW8_9BURK</name>
<evidence type="ECO:0000259" key="1">
    <source>
        <dbReference type="Pfam" id="PF12697"/>
    </source>
</evidence>
<dbReference type="EMBL" id="CP053985">
    <property type="protein sequence ID" value="QKH37243.1"/>
    <property type="molecule type" value="Genomic_DNA"/>
</dbReference>
<proteinExistence type="predicted"/>
<evidence type="ECO:0000313" key="3">
    <source>
        <dbReference type="Proteomes" id="UP000500970"/>
    </source>
</evidence>
<dbReference type="Proteomes" id="UP000500970">
    <property type="component" value="Chromosome"/>
</dbReference>
<evidence type="ECO:0000313" key="2">
    <source>
        <dbReference type="EMBL" id="QKH37243.1"/>
    </source>
</evidence>
<dbReference type="KEGG" id="apes:FOC84_20805"/>
<organism evidence="2 3">
    <name type="scientific">Achromobacter pestifer</name>
    <dbReference type="NCBI Taxonomy" id="1353889"/>
    <lineage>
        <taxon>Bacteria</taxon>
        <taxon>Pseudomonadati</taxon>
        <taxon>Pseudomonadota</taxon>
        <taxon>Betaproteobacteria</taxon>
        <taxon>Burkholderiales</taxon>
        <taxon>Alcaligenaceae</taxon>
        <taxon>Achromobacter</taxon>
    </lineage>
</organism>
<gene>
    <name evidence="2" type="ORF">FOC84_20805</name>
</gene>
<dbReference type="GO" id="GO:0016787">
    <property type="term" value="F:hydrolase activity"/>
    <property type="evidence" value="ECO:0007669"/>
    <property type="project" value="UniProtKB-KW"/>
</dbReference>
<protein>
    <submittedName>
        <fullName evidence="2">Alpha/beta hydrolase</fullName>
    </submittedName>
</protein>
<reference evidence="2 3" key="1">
    <citation type="submission" date="2020-05" db="EMBL/GenBank/DDBJ databases">
        <title>FDA dAtabase for Regulatory Grade micrObial Sequences (FDA-ARGOS): Supporting development and validation of Infectious Disease Dx tests.</title>
        <authorList>
            <person name="Sproer C."/>
            <person name="Gronow S."/>
            <person name="Severitt S."/>
            <person name="Schroder I."/>
            <person name="Tallon L."/>
            <person name="Sadzewicz L."/>
            <person name="Zhao X."/>
            <person name="Vavikolanu K."/>
            <person name="Mehta A."/>
            <person name="Aluvathingal J."/>
            <person name="Nadendla S."/>
            <person name="Myers T."/>
            <person name="Yan Y."/>
            <person name="Sichtig H."/>
        </authorList>
    </citation>
    <scope>NUCLEOTIDE SEQUENCE [LARGE SCALE GENOMIC DNA]</scope>
    <source>
        <strain evidence="2 3">FDAARGOS_790</strain>
    </source>
</reference>
<dbReference type="SUPFAM" id="SSF53474">
    <property type="entry name" value="alpha/beta-Hydrolases"/>
    <property type="match status" value="1"/>
</dbReference>
<dbReference type="GO" id="GO:0016020">
    <property type="term" value="C:membrane"/>
    <property type="evidence" value="ECO:0007669"/>
    <property type="project" value="TreeGrafter"/>
</dbReference>
<dbReference type="InterPro" id="IPR000073">
    <property type="entry name" value="AB_hydrolase_1"/>
</dbReference>
<feature type="domain" description="AB hydrolase-1" evidence="1">
    <location>
        <begin position="38"/>
        <end position="262"/>
    </location>
</feature>
<dbReference type="Gene3D" id="3.40.50.1820">
    <property type="entry name" value="alpha/beta hydrolase"/>
    <property type="match status" value="1"/>
</dbReference>